<gene>
    <name evidence="5" type="ORF">GSTENG00032634001</name>
</gene>
<evidence type="ECO:0000259" key="4">
    <source>
        <dbReference type="PROSITE" id="PS51504"/>
    </source>
</evidence>
<feature type="compositionally biased region" description="Basic residues" evidence="3">
    <location>
        <begin position="1"/>
        <end position="11"/>
    </location>
</feature>
<sequence>MSSAATKRRATSQRGMAGSSVSDLIIKAASAADASAGVSLAFLKKALKAGGYDVDTNRARIITALKRLVAKKDLAQVKGTGASGSFKVNK</sequence>
<organism evidence="5">
    <name type="scientific">Tetraodon nigroviridis</name>
    <name type="common">Spotted green pufferfish</name>
    <name type="synonym">Chelonodon nigroviridis</name>
    <dbReference type="NCBI Taxonomy" id="99883"/>
    <lineage>
        <taxon>Eukaryota</taxon>
        <taxon>Metazoa</taxon>
        <taxon>Chordata</taxon>
        <taxon>Craniata</taxon>
        <taxon>Vertebrata</taxon>
        <taxon>Euteleostomi</taxon>
        <taxon>Actinopterygii</taxon>
        <taxon>Neopterygii</taxon>
        <taxon>Teleostei</taxon>
        <taxon>Neoteleostei</taxon>
        <taxon>Acanthomorphata</taxon>
        <taxon>Eupercaria</taxon>
        <taxon>Tetraodontiformes</taxon>
        <taxon>Tetradontoidea</taxon>
        <taxon>Tetraodontidae</taxon>
        <taxon>Tetraodon</taxon>
    </lineage>
</organism>
<dbReference type="InterPro" id="IPR005818">
    <property type="entry name" value="Histone_H1/H5_H15"/>
</dbReference>
<dbReference type="InterPro" id="IPR036390">
    <property type="entry name" value="WH_DNA-bd_sf"/>
</dbReference>
<dbReference type="GO" id="GO:0005634">
    <property type="term" value="C:nucleus"/>
    <property type="evidence" value="ECO:0007669"/>
    <property type="project" value="UniProtKB-SubCell"/>
</dbReference>
<reference evidence="5" key="1">
    <citation type="journal article" date="2004" name="Nature">
        <title>Genome duplication in the teleost fish Tetraodon nigroviridis reveals the early vertebrate proto-karyotype.</title>
        <authorList>
            <person name="Jaillon O."/>
            <person name="Aury J.-M."/>
            <person name="Brunet F."/>
            <person name="Petit J.-L."/>
            <person name="Stange-Thomann N."/>
            <person name="Mauceli E."/>
            <person name="Bouneau L."/>
            <person name="Fischer C."/>
            <person name="Ozouf-Costaz C."/>
            <person name="Bernot A."/>
            <person name="Nicaud S."/>
            <person name="Jaffe D."/>
            <person name="Fisher S."/>
            <person name="Lutfalla G."/>
            <person name="Dossat C."/>
            <person name="Segurens B."/>
            <person name="Dasilva C."/>
            <person name="Salanoubat M."/>
            <person name="Levy M."/>
            <person name="Boudet N."/>
            <person name="Castellano S."/>
            <person name="Anthouard V."/>
            <person name="Jubin C."/>
            <person name="Castelli V."/>
            <person name="Katinka M."/>
            <person name="Vacherie B."/>
            <person name="Biemont C."/>
            <person name="Skalli Z."/>
            <person name="Cattolico L."/>
            <person name="Poulain J."/>
            <person name="De Berardinis V."/>
            <person name="Cruaud C."/>
            <person name="Duprat S."/>
            <person name="Brottier P."/>
            <person name="Coutanceau J.-P."/>
            <person name="Gouzy J."/>
            <person name="Parra G."/>
            <person name="Lardier G."/>
            <person name="Chapple C."/>
            <person name="McKernan K.J."/>
            <person name="McEwan P."/>
            <person name="Bosak S."/>
            <person name="Kellis M."/>
            <person name="Volff J.-N."/>
            <person name="Guigo R."/>
            <person name="Zody M.C."/>
            <person name="Mesirov J."/>
            <person name="Lindblad-Toh K."/>
            <person name="Birren B."/>
            <person name="Nusbaum C."/>
            <person name="Kahn D."/>
            <person name="Robinson-Rechavi M."/>
            <person name="Laudet V."/>
            <person name="Schachter V."/>
            <person name="Quetier F."/>
            <person name="Saurin W."/>
            <person name="Scarpelli C."/>
            <person name="Wincker P."/>
            <person name="Lander E.S."/>
            <person name="Weissenbach J."/>
            <person name="Roest Crollius H."/>
        </authorList>
    </citation>
    <scope>NUCLEOTIDE SEQUENCE [LARGE SCALE GENOMIC DNA]</scope>
</reference>
<feature type="domain" description="H15" evidence="4">
    <location>
        <begin position="17"/>
        <end position="90"/>
    </location>
</feature>
<protein>
    <submittedName>
        <fullName evidence="5">(spotted green pufferfish) hypothetical protein</fullName>
    </submittedName>
</protein>
<dbReference type="InterPro" id="IPR036388">
    <property type="entry name" value="WH-like_DNA-bd_sf"/>
</dbReference>
<evidence type="ECO:0000256" key="2">
    <source>
        <dbReference type="RuleBase" id="RU003894"/>
    </source>
</evidence>
<proteinExistence type="inferred from homology"/>
<dbReference type="CDD" id="cd00073">
    <property type="entry name" value="H15"/>
    <property type="match status" value="1"/>
</dbReference>
<feature type="non-terminal residue" evidence="5">
    <location>
        <position position="90"/>
    </location>
</feature>
<comment type="similarity">
    <text evidence="2">Belongs to the histone H1/H5 family.</text>
</comment>
<dbReference type="OrthoDB" id="10070184at2759"/>
<dbReference type="Gene3D" id="1.10.10.10">
    <property type="entry name" value="Winged helix-like DNA-binding domain superfamily/Winged helix DNA-binding domain"/>
    <property type="match status" value="1"/>
</dbReference>
<keyword evidence="2" id="KW-0158">Chromosome</keyword>
<dbReference type="GO" id="GO:0006334">
    <property type="term" value="P:nucleosome assembly"/>
    <property type="evidence" value="ECO:0007669"/>
    <property type="project" value="InterPro"/>
</dbReference>
<comment type="subcellular location">
    <subcellularLocation>
        <location evidence="2">Nucleus</location>
    </subcellularLocation>
</comment>
<feature type="region of interest" description="Disordered" evidence="3">
    <location>
        <begin position="1"/>
        <end position="20"/>
    </location>
</feature>
<evidence type="ECO:0000313" key="5">
    <source>
        <dbReference type="EMBL" id="CAG10872.1"/>
    </source>
</evidence>
<dbReference type="GO" id="GO:0003677">
    <property type="term" value="F:DNA binding"/>
    <property type="evidence" value="ECO:0007669"/>
    <property type="project" value="UniProtKB-KW"/>
</dbReference>
<dbReference type="GO" id="GO:0030527">
    <property type="term" value="F:structural constituent of chromatin"/>
    <property type="evidence" value="ECO:0007669"/>
    <property type="project" value="InterPro"/>
</dbReference>
<comment type="caution">
    <text evidence="5">The sequence shown here is derived from an EMBL/GenBank/DDBJ whole genome shotgun (WGS) entry which is preliminary data.</text>
</comment>
<keyword evidence="2" id="KW-0539">Nucleus</keyword>
<dbReference type="KEGG" id="tng:GSTEN00032634G001"/>
<dbReference type="EMBL" id="CAAE01015023">
    <property type="protein sequence ID" value="CAG10872.1"/>
    <property type="molecule type" value="Genomic_DNA"/>
</dbReference>
<dbReference type="SMART" id="SM00526">
    <property type="entry name" value="H15"/>
    <property type="match status" value="1"/>
</dbReference>
<dbReference type="SUPFAM" id="SSF46785">
    <property type="entry name" value="Winged helix' DNA-binding domain"/>
    <property type="match status" value="1"/>
</dbReference>
<keyword evidence="1 2" id="KW-0238">DNA-binding</keyword>
<reference evidence="5" key="2">
    <citation type="submission" date="2004-02" db="EMBL/GenBank/DDBJ databases">
        <authorList>
            <consortium name="Genoscope"/>
            <consortium name="Whitehead Institute Centre for Genome Research"/>
        </authorList>
    </citation>
    <scope>NUCLEOTIDE SEQUENCE</scope>
</reference>
<evidence type="ECO:0000256" key="3">
    <source>
        <dbReference type="SAM" id="MobiDB-lite"/>
    </source>
</evidence>
<dbReference type="GO" id="GO:0000786">
    <property type="term" value="C:nucleosome"/>
    <property type="evidence" value="ECO:0007669"/>
    <property type="project" value="InterPro"/>
</dbReference>
<dbReference type="PROSITE" id="PS51504">
    <property type="entry name" value="H15"/>
    <property type="match status" value="1"/>
</dbReference>
<name>Q4RL60_TETNG</name>
<dbReference type="Pfam" id="PF00538">
    <property type="entry name" value="Linker_histone"/>
    <property type="match status" value="1"/>
</dbReference>
<dbReference type="AlphaFoldDB" id="Q4RL60"/>
<accession>Q4RL60</accession>
<dbReference type="PRINTS" id="PR00624">
    <property type="entry name" value="HISTONEH5"/>
</dbReference>
<evidence type="ECO:0000256" key="1">
    <source>
        <dbReference type="ARBA" id="ARBA00023125"/>
    </source>
</evidence>
<dbReference type="InterPro" id="IPR005819">
    <property type="entry name" value="H1/H5"/>
</dbReference>